<dbReference type="PANTHER" id="PTHR10948">
    <property type="entry name" value="TRANSPOSASE"/>
    <property type="match status" value="1"/>
</dbReference>
<evidence type="ECO:0000259" key="1">
    <source>
        <dbReference type="Pfam" id="PF13936"/>
    </source>
</evidence>
<sequence>MYKQLTEENRLQIWALRKEGKNQSQISRILNIHRSTVSRELARNSGPYGYEPQLANKMARYRKQFHQQVTEKQYEELVIKLNQMGLNKEQCQRFILHYHPELDMEQLENLIVSYGQ</sequence>
<dbReference type="InterPro" id="IPR025246">
    <property type="entry name" value="IS30-like_HTH"/>
</dbReference>
<reference evidence="2 3" key="1">
    <citation type="submission" date="2022-07" db="EMBL/GenBank/DDBJ databases">
        <title>Photobacterium pectinilyticum sp. nov., a marine bacterium isolated from surface seawater of Qingdao offshore.</title>
        <authorList>
            <person name="Wang X."/>
        </authorList>
    </citation>
    <scope>NUCLEOTIDE SEQUENCE [LARGE SCALE GENOMIC DNA]</scope>
    <source>
        <strain evidence="2 3">ZSDE20</strain>
    </source>
</reference>
<comment type="caution">
    <text evidence="2">The sequence shown here is derived from an EMBL/GenBank/DDBJ whole genome shotgun (WGS) entry which is preliminary data.</text>
</comment>
<dbReference type="Proteomes" id="UP001524460">
    <property type="component" value="Unassembled WGS sequence"/>
</dbReference>
<feature type="domain" description="Transposase IS30-like HTH" evidence="1">
    <location>
        <begin position="2"/>
        <end position="44"/>
    </location>
</feature>
<dbReference type="EMBL" id="JANEYT010000009">
    <property type="protein sequence ID" value="MCQ1057662.1"/>
    <property type="molecule type" value="Genomic_DNA"/>
</dbReference>
<organism evidence="2 3">
    <name type="scientific">Photobacterium pectinilyticum</name>
    <dbReference type="NCBI Taxonomy" id="2906793"/>
    <lineage>
        <taxon>Bacteria</taxon>
        <taxon>Pseudomonadati</taxon>
        <taxon>Pseudomonadota</taxon>
        <taxon>Gammaproteobacteria</taxon>
        <taxon>Vibrionales</taxon>
        <taxon>Vibrionaceae</taxon>
        <taxon>Photobacterium</taxon>
    </lineage>
</organism>
<protein>
    <submittedName>
        <fullName evidence="2">Helix-turn-helix domain-containing protein</fullName>
    </submittedName>
</protein>
<proteinExistence type="predicted"/>
<name>A0ABT1MZE4_9GAMM</name>
<dbReference type="PANTHER" id="PTHR10948:SF23">
    <property type="entry name" value="TRANSPOSASE INSI FOR INSERTION SEQUENCE ELEMENT IS30A-RELATED"/>
    <property type="match status" value="1"/>
</dbReference>
<dbReference type="SUPFAM" id="SSF46689">
    <property type="entry name" value="Homeodomain-like"/>
    <property type="match status" value="1"/>
</dbReference>
<evidence type="ECO:0000313" key="3">
    <source>
        <dbReference type="Proteomes" id="UP001524460"/>
    </source>
</evidence>
<keyword evidence="3" id="KW-1185">Reference proteome</keyword>
<dbReference type="Pfam" id="PF13936">
    <property type="entry name" value="HTH_38"/>
    <property type="match status" value="1"/>
</dbReference>
<gene>
    <name evidence="2" type="ORF">NHN17_06260</name>
</gene>
<dbReference type="InterPro" id="IPR009057">
    <property type="entry name" value="Homeodomain-like_sf"/>
</dbReference>
<dbReference type="Gene3D" id="1.10.10.10">
    <property type="entry name" value="Winged helix-like DNA-binding domain superfamily/Winged helix DNA-binding domain"/>
    <property type="match status" value="1"/>
</dbReference>
<dbReference type="RefSeq" id="WP_255041285.1">
    <property type="nucleotide sequence ID" value="NZ_JANEYT010000009.1"/>
</dbReference>
<accession>A0ABT1MZE4</accession>
<dbReference type="InterPro" id="IPR036388">
    <property type="entry name" value="WH-like_DNA-bd_sf"/>
</dbReference>
<dbReference type="InterPro" id="IPR051917">
    <property type="entry name" value="Transposase-Integrase"/>
</dbReference>
<evidence type="ECO:0000313" key="2">
    <source>
        <dbReference type="EMBL" id="MCQ1057662.1"/>
    </source>
</evidence>